<evidence type="ECO:0000313" key="2">
    <source>
        <dbReference type="EMBL" id="PJF17329.1"/>
    </source>
</evidence>
<keyword evidence="3" id="KW-1185">Reference proteome</keyword>
<sequence length="482" mass="54134">MPEYDAWVARLRDDITNKKYEIFKPEDLIAHDKFNIADGFNVDLTVVEEIQFKGDPVIAVEQEMHKIRELLRVNNDKSKKKDEVCSIVVDLGTRQLRVGYSGDERPSVVIPSQVGTVTDGQYFFGDLALSFPRASMEIKPVISGTEVLDWNLLEKLLVHSVGEKLGAKWTEHPVLFVDNPMWSRETREKLVQMFFDKFDVPAVFLGRAPVLAAFAMGKHSALVIDCGASAIRVGPIFEGYLIKAGALHQPLLGGDALTSQARTILLDDLKIGPLHIPQQVEHKFPVELSQPAKMEPKMLKDVTDSFMTYHQNLVLDDFKESTVQISELSFNGTELARRPPKYYEFPDGYNRNFVIDRFRLGEQLFHPGQFRHQTGEPAPSSVIGLAELINKSLQQCDAEVRGSLIGNLILTGGGSSLNGLSERLNFELGRMPTYISPSSHERRFGAWIGGSILASLSTFQQLWLTKQEYKEHGASYIDRKCP</sequence>
<protein>
    <submittedName>
        <fullName evidence="2">Uncharacterized protein</fullName>
    </submittedName>
</protein>
<proteinExistence type="inferred from homology"/>
<dbReference type="EMBL" id="MTSL01000178">
    <property type="protein sequence ID" value="PJF17329.1"/>
    <property type="molecule type" value="Genomic_DNA"/>
</dbReference>
<dbReference type="InterPro" id="IPR004000">
    <property type="entry name" value="Actin"/>
</dbReference>
<organism evidence="2 3">
    <name type="scientific">Paramicrosporidium saccamoebae</name>
    <dbReference type="NCBI Taxonomy" id="1246581"/>
    <lineage>
        <taxon>Eukaryota</taxon>
        <taxon>Fungi</taxon>
        <taxon>Fungi incertae sedis</taxon>
        <taxon>Cryptomycota</taxon>
        <taxon>Cryptomycota incertae sedis</taxon>
        <taxon>Paramicrosporidium</taxon>
    </lineage>
</organism>
<evidence type="ECO:0000256" key="1">
    <source>
        <dbReference type="RuleBase" id="RU000487"/>
    </source>
</evidence>
<reference evidence="2 3" key="1">
    <citation type="submission" date="2016-10" db="EMBL/GenBank/DDBJ databases">
        <title>The genome of Paramicrosporidium saccamoebae is the missing link in understanding Cryptomycota and Microsporidia evolution.</title>
        <authorList>
            <person name="Quandt C.A."/>
            <person name="Beaudet D."/>
            <person name="Corsaro D."/>
            <person name="Michel R."/>
            <person name="Corradi N."/>
            <person name="James T."/>
        </authorList>
    </citation>
    <scope>NUCLEOTIDE SEQUENCE [LARGE SCALE GENOMIC DNA]</scope>
    <source>
        <strain evidence="2 3">KSL3</strain>
    </source>
</reference>
<dbReference type="PRINTS" id="PR00190">
    <property type="entry name" value="ACTIN"/>
</dbReference>
<comment type="caution">
    <text evidence="2">The sequence shown here is derived from an EMBL/GenBank/DDBJ whole genome shotgun (WGS) entry which is preliminary data.</text>
</comment>
<evidence type="ECO:0000313" key="3">
    <source>
        <dbReference type="Proteomes" id="UP000240830"/>
    </source>
</evidence>
<accession>A0A2H9THY2</accession>
<dbReference type="SUPFAM" id="SSF53067">
    <property type="entry name" value="Actin-like ATPase domain"/>
    <property type="match status" value="2"/>
</dbReference>
<dbReference type="FunFam" id="3.30.420.40:FF:000058">
    <property type="entry name" value="Putative actin-related protein 5"/>
    <property type="match status" value="1"/>
</dbReference>
<gene>
    <name evidence="2" type="ORF">PSACC_02825</name>
</gene>
<name>A0A2H9THY2_9FUNG</name>
<dbReference type="Pfam" id="PF00022">
    <property type="entry name" value="Actin"/>
    <property type="match status" value="1"/>
</dbReference>
<dbReference type="InterPro" id="IPR043129">
    <property type="entry name" value="ATPase_NBD"/>
</dbReference>
<comment type="similarity">
    <text evidence="1">Belongs to the actin family.</text>
</comment>
<dbReference type="STRING" id="1246581.A0A2H9THY2"/>
<dbReference type="Gene3D" id="3.30.420.40">
    <property type="match status" value="4"/>
</dbReference>
<dbReference type="AlphaFoldDB" id="A0A2H9THY2"/>
<dbReference type="SMART" id="SM00268">
    <property type="entry name" value="ACTIN"/>
    <property type="match status" value="1"/>
</dbReference>
<dbReference type="PANTHER" id="PTHR11937">
    <property type="entry name" value="ACTIN"/>
    <property type="match status" value="1"/>
</dbReference>
<dbReference type="Proteomes" id="UP000240830">
    <property type="component" value="Unassembled WGS sequence"/>
</dbReference>
<dbReference type="OrthoDB" id="5132116at2759"/>